<organism evidence="1">
    <name type="scientific">Siphoviridae sp. cthHz3</name>
    <dbReference type="NCBI Taxonomy" id="2825614"/>
    <lineage>
        <taxon>Viruses</taxon>
        <taxon>Duplodnaviria</taxon>
        <taxon>Heunggongvirae</taxon>
        <taxon>Uroviricota</taxon>
        <taxon>Caudoviricetes</taxon>
    </lineage>
</organism>
<name>A0A8S5UYU4_9CAUD</name>
<accession>A0A8S5UYU4</accession>
<reference evidence="1" key="1">
    <citation type="journal article" date="2021" name="Proc. Natl. Acad. Sci. U.S.A.">
        <title>A Catalog of Tens of Thousands of Viruses from Human Metagenomes Reveals Hidden Associations with Chronic Diseases.</title>
        <authorList>
            <person name="Tisza M.J."/>
            <person name="Buck C.B."/>
        </authorList>
    </citation>
    <scope>NUCLEOTIDE SEQUENCE</scope>
    <source>
        <strain evidence="1">CthHz3</strain>
    </source>
</reference>
<sequence length="30" mass="3423">MEEKGHCSRIYISTFLIEDTKIALGWGPRA</sequence>
<evidence type="ECO:0000313" key="1">
    <source>
        <dbReference type="EMBL" id="DAF99554.1"/>
    </source>
</evidence>
<dbReference type="EMBL" id="BK016167">
    <property type="protein sequence ID" value="DAF99554.1"/>
    <property type="molecule type" value="Genomic_DNA"/>
</dbReference>
<protein>
    <submittedName>
        <fullName evidence="1">Uncharacterized protein</fullName>
    </submittedName>
</protein>
<proteinExistence type="predicted"/>